<dbReference type="InterPro" id="IPR038765">
    <property type="entry name" value="Papain-like_cys_pep_sf"/>
</dbReference>
<evidence type="ECO:0000259" key="3">
    <source>
        <dbReference type="Pfam" id="PF00112"/>
    </source>
</evidence>
<protein>
    <submittedName>
        <fullName evidence="4">C1 family peptidase</fullName>
    </submittedName>
</protein>
<evidence type="ECO:0000256" key="1">
    <source>
        <dbReference type="ARBA" id="ARBA00008455"/>
    </source>
</evidence>
<accession>A0ABT6R9H0</accession>
<organism evidence="4 5">
    <name type="scientific">Pinibacter soli</name>
    <dbReference type="NCBI Taxonomy" id="3044211"/>
    <lineage>
        <taxon>Bacteria</taxon>
        <taxon>Pseudomonadati</taxon>
        <taxon>Bacteroidota</taxon>
        <taxon>Chitinophagia</taxon>
        <taxon>Chitinophagales</taxon>
        <taxon>Chitinophagaceae</taxon>
        <taxon>Pinibacter</taxon>
    </lineage>
</organism>
<feature type="chain" id="PRO_5045880086" evidence="2">
    <location>
        <begin position="26"/>
        <end position="393"/>
    </location>
</feature>
<name>A0ABT6R9H0_9BACT</name>
<dbReference type="SUPFAM" id="SSF54001">
    <property type="entry name" value="Cysteine proteinases"/>
    <property type="match status" value="1"/>
</dbReference>
<feature type="signal peptide" evidence="2">
    <location>
        <begin position="1"/>
        <end position="25"/>
    </location>
</feature>
<reference evidence="4 5" key="1">
    <citation type="submission" date="2023-05" db="EMBL/GenBank/DDBJ databases">
        <title>Genome sequence of Pinibacter sp. MAH-24.</title>
        <authorList>
            <person name="Huq M.A."/>
        </authorList>
    </citation>
    <scope>NUCLEOTIDE SEQUENCE [LARGE SCALE GENOMIC DNA]</scope>
    <source>
        <strain evidence="4 5">MAH-24</strain>
    </source>
</reference>
<dbReference type="RefSeq" id="WP_282333307.1">
    <property type="nucleotide sequence ID" value="NZ_JASBRG010000003.1"/>
</dbReference>
<dbReference type="Proteomes" id="UP001226434">
    <property type="component" value="Unassembled WGS sequence"/>
</dbReference>
<dbReference type="InterPro" id="IPR000668">
    <property type="entry name" value="Peptidase_C1A_C"/>
</dbReference>
<dbReference type="EMBL" id="JASBRG010000003">
    <property type="protein sequence ID" value="MDI3319192.1"/>
    <property type="molecule type" value="Genomic_DNA"/>
</dbReference>
<keyword evidence="2" id="KW-0732">Signal</keyword>
<dbReference type="CDD" id="cd02619">
    <property type="entry name" value="Peptidase_C1"/>
    <property type="match status" value="1"/>
</dbReference>
<dbReference type="Pfam" id="PF00112">
    <property type="entry name" value="Peptidase_C1"/>
    <property type="match status" value="1"/>
</dbReference>
<evidence type="ECO:0000256" key="2">
    <source>
        <dbReference type="SAM" id="SignalP"/>
    </source>
</evidence>
<dbReference type="Gene3D" id="3.90.70.10">
    <property type="entry name" value="Cysteine proteinases"/>
    <property type="match status" value="1"/>
</dbReference>
<proteinExistence type="inferred from homology"/>
<gene>
    <name evidence="4" type="ORF">QJ048_05380</name>
</gene>
<comment type="caution">
    <text evidence="4">The sequence shown here is derived from an EMBL/GenBank/DDBJ whole genome shotgun (WGS) entry which is preliminary data.</text>
</comment>
<comment type="similarity">
    <text evidence="1">Belongs to the peptidase C1 family.</text>
</comment>
<dbReference type="InterPro" id="IPR013128">
    <property type="entry name" value="Peptidase_C1A"/>
</dbReference>
<keyword evidence="5" id="KW-1185">Reference proteome</keyword>
<sequence>MHPAYIALGALLMSSTILFSCTKSANNNSINDDTVNEPSPLAHNYGLLPTQPEQWATVPVFSRSVLTGGRSENGLSAASLPSSYLLASPAVRDQGQIGSCTGFCGVETNEILYYYQTNSATTTGLTAATGLSQAVNTQLVNSPLFGSSSALSPLFVYYVERCVINKQSISTDNGAYIVNIAQALQGLSNNSGTGAALTLSISGTKYSFAGDCYEDLYPYPSNGSSTSTQFRTPPSSAAISNATNFTVSAQAGTTGSAGSTTHGYYVINSNDVVADAKTAIANNKPVMMGFNVYDNSRYQYFEGLGIAGYAPNNYTYNPLTSNGSLAKGLRLLGGHAVPLIGYIDDASQPGGGVFICENSWNTNWGYKGYFYMPYSVLKSTKIVAPGNLYVAII</sequence>
<dbReference type="PANTHER" id="PTHR12411">
    <property type="entry name" value="CYSTEINE PROTEASE FAMILY C1-RELATED"/>
    <property type="match status" value="1"/>
</dbReference>
<evidence type="ECO:0000313" key="5">
    <source>
        <dbReference type="Proteomes" id="UP001226434"/>
    </source>
</evidence>
<feature type="domain" description="Peptidase C1A papain C-terminal" evidence="3">
    <location>
        <begin position="257"/>
        <end position="375"/>
    </location>
</feature>
<evidence type="ECO:0000313" key="4">
    <source>
        <dbReference type="EMBL" id="MDI3319192.1"/>
    </source>
</evidence>